<evidence type="ECO:0000313" key="3">
    <source>
        <dbReference type="Proteomes" id="UP000248597"/>
    </source>
</evidence>
<comment type="caution">
    <text evidence="2">The sequence shown here is derived from an EMBL/GenBank/DDBJ whole genome shotgun (WGS) entry which is preliminary data.</text>
</comment>
<dbReference type="SUPFAM" id="SSF109604">
    <property type="entry name" value="HD-domain/PDEase-like"/>
    <property type="match status" value="1"/>
</dbReference>
<proteinExistence type="predicted"/>
<protein>
    <submittedName>
        <fullName evidence="2">Peptidase</fullName>
    </submittedName>
</protein>
<name>A0A2W5L4C8_SPHMC</name>
<dbReference type="Proteomes" id="UP000248597">
    <property type="component" value="Unassembled WGS sequence"/>
</dbReference>
<dbReference type="PANTHER" id="PTHR40202:SF1">
    <property type="entry name" value="HD DOMAIN-CONTAINING PROTEIN"/>
    <property type="match status" value="1"/>
</dbReference>
<dbReference type="InterPro" id="IPR006674">
    <property type="entry name" value="HD_domain"/>
</dbReference>
<dbReference type="AlphaFoldDB" id="A0A2W5L4C8"/>
<dbReference type="EMBL" id="QFPJ01000028">
    <property type="protein sequence ID" value="PZQ21515.1"/>
    <property type="molecule type" value="Genomic_DNA"/>
</dbReference>
<dbReference type="Pfam" id="PF01966">
    <property type="entry name" value="HD"/>
    <property type="match status" value="1"/>
</dbReference>
<gene>
    <name evidence="2" type="ORF">DI569_11775</name>
</gene>
<dbReference type="PANTHER" id="PTHR40202">
    <property type="match status" value="1"/>
</dbReference>
<dbReference type="CDD" id="cd00077">
    <property type="entry name" value="HDc"/>
    <property type="match status" value="1"/>
</dbReference>
<dbReference type="InterPro" id="IPR003607">
    <property type="entry name" value="HD/PDEase_dom"/>
</dbReference>
<sequence length="206" mass="24012">MNAVSFIRMKDGTRDEYRMLHDLEAQYATGTADRLLAFMDTLSDSLPGYRITRLEHSLQTATRAWQSGADEDWVVSALLHDIGDVFAPYNHDEYAASILRPFVREQCTWAVQHHADFQMYYYGHYVGGDQNKRDRHAGHPYYQDCADFCELWDQESFDPDFQSLPLEFFVPMVHRIFERPANHSEVRQPGLRVPLTDRSKALERGF</sequence>
<evidence type="ECO:0000259" key="1">
    <source>
        <dbReference type="Pfam" id="PF01966"/>
    </source>
</evidence>
<organism evidence="2 3">
    <name type="scientific">Sphingopyxis macrogoltabida</name>
    <name type="common">Sphingomonas macrogoltabidus</name>
    <dbReference type="NCBI Taxonomy" id="33050"/>
    <lineage>
        <taxon>Bacteria</taxon>
        <taxon>Pseudomonadati</taxon>
        <taxon>Pseudomonadota</taxon>
        <taxon>Alphaproteobacteria</taxon>
        <taxon>Sphingomonadales</taxon>
        <taxon>Sphingomonadaceae</taxon>
        <taxon>Sphingopyxis</taxon>
    </lineage>
</organism>
<accession>A0A2W5L4C8</accession>
<dbReference type="InterPro" id="IPR052567">
    <property type="entry name" value="OP_Dioxygenase"/>
</dbReference>
<reference evidence="2 3" key="1">
    <citation type="submission" date="2017-08" db="EMBL/GenBank/DDBJ databases">
        <title>Infants hospitalized years apart are colonized by the same room-sourced microbial strains.</title>
        <authorList>
            <person name="Brooks B."/>
            <person name="Olm M.R."/>
            <person name="Firek B.A."/>
            <person name="Baker R."/>
            <person name="Thomas B.C."/>
            <person name="Morowitz M.J."/>
            <person name="Banfield J.F."/>
        </authorList>
    </citation>
    <scope>NUCLEOTIDE SEQUENCE [LARGE SCALE GENOMIC DNA]</scope>
    <source>
        <strain evidence="2">S2_005_003_R2_47</strain>
    </source>
</reference>
<feature type="domain" description="HD" evidence="1">
    <location>
        <begin position="53"/>
        <end position="120"/>
    </location>
</feature>
<evidence type="ECO:0000313" key="2">
    <source>
        <dbReference type="EMBL" id="PZQ21515.1"/>
    </source>
</evidence>
<dbReference type="Gene3D" id="1.10.3210.10">
    <property type="entry name" value="Hypothetical protein af1432"/>
    <property type="match status" value="1"/>
</dbReference>